<feature type="compositionally biased region" description="Low complexity" evidence="1">
    <location>
        <begin position="140"/>
        <end position="152"/>
    </location>
</feature>
<evidence type="ECO:0000313" key="3">
    <source>
        <dbReference type="Proteomes" id="UP000481861"/>
    </source>
</evidence>
<evidence type="ECO:0000313" key="2">
    <source>
        <dbReference type="EMBL" id="KAF2866492.1"/>
    </source>
</evidence>
<feature type="region of interest" description="Disordered" evidence="1">
    <location>
        <begin position="104"/>
        <end position="217"/>
    </location>
</feature>
<keyword evidence="3" id="KW-1185">Reference proteome</keyword>
<organism evidence="2 3">
    <name type="scientific">Massariosphaeria phaeospora</name>
    <dbReference type="NCBI Taxonomy" id="100035"/>
    <lineage>
        <taxon>Eukaryota</taxon>
        <taxon>Fungi</taxon>
        <taxon>Dikarya</taxon>
        <taxon>Ascomycota</taxon>
        <taxon>Pezizomycotina</taxon>
        <taxon>Dothideomycetes</taxon>
        <taxon>Pleosporomycetidae</taxon>
        <taxon>Pleosporales</taxon>
        <taxon>Pleosporales incertae sedis</taxon>
        <taxon>Massariosphaeria</taxon>
    </lineage>
</organism>
<dbReference type="EMBL" id="JAADJZ010000027">
    <property type="protein sequence ID" value="KAF2866492.1"/>
    <property type="molecule type" value="Genomic_DNA"/>
</dbReference>
<proteinExistence type="predicted"/>
<dbReference type="AlphaFoldDB" id="A0A7C8I2N3"/>
<protein>
    <submittedName>
        <fullName evidence="2">Uncharacterized protein</fullName>
    </submittedName>
</protein>
<feature type="compositionally biased region" description="Polar residues" evidence="1">
    <location>
        <begin position="104"/>
        <end position="114"/>
    </location>
</feature>
<evidence type="ECO:0000256" key="1">
    <source>
        <dbReference type="SAM" id="MobiDB-lite"/>
    </source>
</evidence>
<accession>A0A7C8I2N3</accession>
<dbReference type="Proteomes" id="UP000481861">
    <property type="component" value="Unassembled WGS sequence"/>
</dbReference>
<name>A0A7C8I2N3_9PLEO</name>
<feature type="compositionally biased region" description="Polar residues" evidence="1">
    <location>
        <begin position="153"/>
        <end position="165"/>
    </location>
</feature>
<sequence length="245" mass="27747">MFRRALTQSVCFYSPSRVVLVKFAMILQLHMSYPMSFITRTQPTTDETPPWAGIAFDLPIDSDVLSDQLKKAYPTCRTLRQRKHKAAIDFLVHELHQMQSKDSIFLSSSDNNPGQRYLGSPKGESEELDDTNKIASPRQSLSYCNSPSLSSSMHTGQILQSNSPNAERPSPTQPDSSKSPGKQFVFSALDGRTMQPKRKRKMTVQERGAYKETRKRGACLKCRRQKGRVLEFSSFDTKSYVSYTS</sequence>
<dbReference type="OrthoDB" id="3794485at2759"/>
<comment type="caution">
    <text evidence="2">The sequence shown here is derived from an EMBL/GenBank/DDBJ whole genome shotgun (WGS) entry which is preliminary data.</text>
</comment>
<gene>
    <name evidence="2" type="ORF">BDV95DRAFT_201141</name>
</gene>
<reference evidence="2 3" key="1">
    <citation type="submission" date="2020-01" db="EMBL/GenBank/DDBJ databases">
        <authorList>
            <consortium name="DOE Joint Genome Institute"/>
            <person name="Haridas S."/>
            <person name="Albert R."/>
            <person name="Binder M."/>
            <person name="Bloem J."/>
            <person name="Labutti K."/>
            <person name="Salamov A."/>
            <person name="Andreopoulos B."/>
            <person name="Baker S.E."/>
            <person name="Barry K."/>
            <person name="Bills G."/>
            <person name="Bluhm B.H."/>
            <person name="Cannon C."/>
            <person name="Castanera R."/>
            <person name="Culley D.E."/>
            <person name="Daum C."/>
            <person name="Ezra D."/>
            <person name="Gonzalez J.B."/>
            <person name="Henrissat B."/>
            <person name="Kuo A."/>
            <person name="Liang C."/>
            <person name="Lipzen A."/>
            <person name="Lutzoni F."/>
            <person name="Magnuson J."/>
            <person name="Mondo S."/>
            <person name="Nolan M."/>
            <person name="Ohm R."/>
            <person name="Pangilinan J."/>
            <person name="Park H.-J.H."/>
            <person name="Ramirez L."/>
            <person name="Alfaro M."/>
            <person name="Sun H."/>
            <person name="Tritt A."/>
            <person name="Yoshinaga Y."/>
            <person name="Zwiers L.-H.L."/>
            <person name="Turgeon B.G."/>
            <person name="Goodwin S.B."/>
            <person name="Spatafora J.W."/>
            <person name="Crous P.W."/>
            <person name="Grigoriev I.V."/>
        </authorList>
    </citation>
    <scope>NUCLEOTIDE SEQUENCE [LARGE SCALE GENOMIC DNA]</scope>
    <source>
        <strain evidence="2 3">CBS 611.86</strain>
    </source>
</reference>